<feature type="compositionally biased region" description="Basic residues" evidence="1">
    <location>
        <begin position="160"/>
        <end position="186"/>
    </location>
</feature>
<feature type="region of interest" description="Disordered" evidence="1">
    <location>
        <begin position="160"/>
        <end position="194"/>
    </location>
</feature>
<feature type="region of interest" description="Disordered" evidence="1">
    <location>
        <begin position="715"/>
        <end position="776"/>
    </location>
</feature>
<sequence>MVCGEVGEVTMSGNEIGAGWGLVKNIQEVVEPWKLQKLLKDLSSTLGESLSTDTNTAQAPQDNHQQDQNITMAGHSKFDNPGRMSSIDRMRAVQLAIRRIEERETELREQVISDNNLGKEEDGETEIDLNDKELRELRNFVTWAVRVSSVVEQKRVRKREKRVRKREKRVKRKEKRVKKRVKKKRKMTGEKASTSRFQVTSLIEKAYEHSDQSVKKEWRKDMKKLAREIEETLVFEGHPTFDPTTTPVFRDVFYEKINAAVPVTNRQTDTARPSADMAEVNPTTKARLMRQKDAHTHRQDILNESTFAARAYNIVTYNKTYLRQMARLHHILLPKSKFTYKSMLDVDFVKAWIWLWKYLATELGTHKWGTMRNVMAGIKEAKNFATAMAGSTSIYGRSVSDMKENKQWLSKNNIRVLIFKVYKFRSSEEQHTMYKQVRKKIMRSYPVQWPSDSKMHLLVVGGQRAQFVTRQLFDSIRYNRINGWHVIVTGEKTDRVLGSCVPLPPSVAQMWLFFIKYGRPALMSSDKRKAFQAWQAAYKGQRPEVEVAQLRSKADLHMWINSKGDGCIPKSVLPLLVRFVRTYCPEAENATFATLRRTFSTYVFQGWAKRDGTPIEVADYCLLINTTERMFRDFYVRDTGTNKMRSVQQEIVADTHPVESTQRDMLQDLFALVMPSVAQMEEQFGVDPDALEEYEEEDNKIYEEELSDLEELDQEEWIAQNPHPGEKITRVRAPRVSESKKRKRTKKAPKYTPVKKSASTRGLKSKIAKRKKSRKE</sequence>
<feature type="compositionally biased region" description="Basic residues" evidence="1">
    <location>
        <begin position="740"/>
        <end position="749"/>
    </location>
</feature>
<evidence type="ECO:0000256" key="1">
    <source>
        <dbReference type="SAM" id="MobiDB-lite"/>
    </source>
</evidence>
<organism evidence="2 3">
    <name type="scientific">Planoprotostelium fungivorum</name>
    <dbReference type="NCBI Taxonomy" id="1890364"/>
    <lineage>
        <taxon>Eukaryota</taxon>
        <taxon>Amoebozoa</taxon>
        <taxon>Evosea</taxon>
        <taxon>Variosea</taxon>
        <taxon>Cavosteliida</taxon>
        <taxon>Cavosteliaceae</taxon>
        <taxon>Planoprotostelium</taxon>
    </lineage>
</organism>
<name>A0A2P6N0E8_9EUKA</name>
<dbReference type="EMBL" id="MDYQ01000265">
    <property type="protein sequence ID" value="PRP77436.1"/>
    <property type="molecule type" value="Genomic_DNA"/>
</dbReference>
<feature type="compositionally biased region" description="Basic and acidic residues" evidence="1">
    <location>
        <begin position="724"/>
        <end position="739"/>
    </location>
</feature>
<proteinExistence type="predicted"/>
<accession>A0A2P6N0E8</accession>
<dbReference type="AlphaFoldDB" id="A0A2P6N0E8"/>
<feature type="compositionally biased region" description="Basic residues" evidence="1">
    <location>
        <begin position="763"/>
        <end position="776"/>
    </location>
</feature>
<gene>
    <name evidence="2" type="ORF">PROFUN_14289</name>
</gene>
<protein>
    <submittedName>
        <fullName evidence="2">Uncharacterized protein</fullName>
    </submittedName>
</protein>
<comment type="caution">
    <text evidence="2">The sequence shown here is derived from an EMBL/GenBank/DDBJ whole genome shotgun (WGS) entry which is preliminary data.</text>
</comment>
<dbReference type="Proteomes" id="UP000241769">
    <property type="component" value="Unassembled WGS sequence"/>
</dbReference>
<evidence type="ECO:0000313" key="3">
    <source>
        <dbReference type="Proteomes" id="UP000241769"/>
    </source>
</evidence>
<dbReference type="InParanoid" id="A0A2P6N0E8"/>
<evidence type="ECO:0000313" key="2">
    <source>
        <dbReference type="EMBL" id="PRP77436.1"/>
    </source>
</evidence>
<keyword evidence="3" id="KW-1185">Reference proteome</keyword>
<reference evidence="2 3" key="1">
    <citation type="journal article" date="2018" name="Genome Biol. Evol.">
        <title>Multiple Roots of Fruiting Body Formation in Amoebozoa.</title>
        <authorList>
            <person name="Hillmann F."/>
            <person name="Forbes G."/>
            <person name="Novohradska S."/>
            <person name="Ferling I."/>
            <person name="Riege K."/>
            <person name="Groth M."/>
            <person name="Westermann M."/>
            <person name="Marz M."/>
            <person name="Spaller T."/>
            <person name="Winckler T."/>
            <person name="Schaap P."/>
            <person name="Glockner G."/>
        </authorList>
    </citation>
    <scope>NUCLEOTIDE SEQUENCE [LARGE SCALE GENOMIC DNA]</scope>
    <source>
        <strain evidence="2 3">Jena</strain>
    </source>
</reference>